<evidence type="ECO:0000256" key="8">
    <source>
        <dbReference type="ARBA" id="ARBA00023098"/>
    </source>
</evidence>
<keyword evidence="10" id="KW-0756">Sterol biosynthesis</keyword>
<evidence type="ECO:0000259" key="12">
    <source>
        <dbReference type="Pfam" id="PF08544"/>
    </source>
</evidence>
<dbReference type="GO" id="GO:0005829">
    <property type="term" value="C:cytosol"/>
    <property type="evidence" value="ECO:0007669"/>
    <property type="project" value="TreeGrafter"/>
</dbReference>
<comment type="similarity">
    <text evidence="10">Belongs to the GHMP kinase family. Mevalonate kinase subfamily.</text>
</comment>
<dbReference type="InterPro" id="IPR020568">
    <property type="entry name" value="Ribosomal_Su5_D2-typ_SF"/>
</dbReference>
<dbReference type="Gene3D" id="3.30.70.890">
    <property type="entry name" value="GHMP kinase, C-terminal domain"/>
    <property type="match status" value="1"/>
</dbReference>
<keyword evidence="4 10" id="KW-0547">Nucleotide-binding</keyword>
<keyword evidence="10" id="KW-0753">Steroid metabolism</keyword>
<dbReference type="InterPro" id="IPR013750">
    <property type="entry name" value="GHMP_kinase_C_dom"/>
</dbReference>
<dbReference type="InterPro" id="IPR036554">
    <property type="entry name" value="GHMP_kinase_C_sf"/>
</dbReference>
<evidence type="ECO:0000313" key="13">
    <source>
        <dbReference type="EMBL" id="JAS07660.1"/>
    </source>
</evidence>
<proteinExistence type="inferred from homology"/>
<evidence type="ECO:0000256" key="7">
    <source>
        <dbReference type="ARBA" id="ARBA00022842"/>
    </source>
</evidence>
<dbReference type="PANTHER" id="PTHR43290">
    <property type="entry name" value="MEVALONATE KINASE"/>
    <property type="match status" value="1"/>
</dbReference>
<keyword evidence="7" id="KW-0460">Magnesium</keyword>
<gene>
    <name evidence="13" type="ORF">g.5241</name>
</gene>
<organism evidence="13">
    <name type="scientific">Clastoptera arizonana</name>
    <name type="common">Arizona spittle bug</name>
    <dbReference type="NCBI Taxonomy" id="38151"/>
    <lineage>
        <taxon>Eukaryota</taxon>
        <taxon>Metazoa</taxon>
        <taxon>Ecdysozoa</taxon>
        <taxon>Arthropoda</taxon>
        <taxon>Hexapoda</taxon>
        <taxon>Insecta</taxon>
        <taxon>Pterygota</taxon>
        <taxon>Neoptera</taxon>
        <taxon>Paraneoptera</taxon>
        <taxon>Hemiptera</taxon>
        <taxon>Auchenorrhyncha</taxon>
        <taxon>Cercopoidea</taxon>
        <taxon>Clastopteridae</taxon>
        <taxon>Clastoptera</taxon>
    </lineage>
</organism>
<comment type="subcellular location">
    <subcellularLocation>
        <location evidence="10">Cytoplasm</location>
    </subcellularLocation>
</comment>
<name>A0A1B6C337_9HEMI</name>
<dbReference type="AlphaFoldDB" id="A0A1B6C337"/>
<evidence type="ECO:0000256" key="10">
    <source>
        <dbReference type="RuleBase" id="RU363087"/>
    </source>
</evidence>
<evidence type="ECO:0000256" key="4">
    <source>
        <dbReference type="ARBA" id="ARBA00022741"/>
    </source>
</evidence>
<sequence>MSNVIKFRLSTPGKVILFGEHGVVHNRTAIATSINKRTYLKFTETENDYIEFNLPQINLVQKFKVCEMESLLDKGFPIMEGKIFCLSGPSEILHDQFIKNICEYMEHLNINPLTVQQTSAIKSILYLLIGLLSTVNMKLKGFTIELSSQISIGAGMGSSASFAVSLAAAIIHYIRCYFKLNYSGSVNISKGVAMPYMLELDEHSLDFSKEFMEMINNWAFGVEKIMHGSPSGLDNTVCTFGYLIEMNRKDKVGDEKFHIVYSTPELRVLMVDTGVSRVTVNLVNKVATLKSNHPQIIEYVLNAMGETAQKASNTLQKFNRQSNFKDQLQTFKVLEELVDINQGLLKTLGVSHSLLDTICELSSRFGLHSKLTGAGGGGYAFTLVPPNFDDWKVLLYCDALLKEAGLKTIDVTLGTHGVRLES</sequence>
<protein>
    <recommendedName>
        <fullName evidence="10">Mevalonate kinase</fullName>
        <shortName evidence="10">MK</shortName>
        <ecNumber evidence="10">2.7.1.36</ecNumber>
    </recommendedName>
</protein>
<keyword evidence="3 10" id="KW-0808">Transferase</keyword>
<evidence type="ECO:0000256" key="9">
    <source>
        <dbReference type="ARBA" id="ARBA00029438"/>
    </source>
</evidence>
<dbReference type="InterPro" id="IPR006204">
    <property type="entry name" value="GHMP_kinase_N_dom"/>
</dbReference>
<dbReference type="EMBL" id="GEDC01029638">
    <property type="protein sequence ID" value="JAS07660.1"/>
    <property type="molecule type" value="Transcribed_RNA"/>
</dbReference>
<dbReference type="GO" id="GO:0004496">
    <property type="term" value="F:mevalonate kinase activity"/>
    <property type="evidence" value="ECO:0007669"/>
    <property type="project" value="UniProtKB-EC"/>
</dbReference>
<evidence type="ECO:0000256" key="1">
    <source>
        <dbReference type="ARBA" id="ARBA00022490"/>
    </source>
</evidence>
<dbReference type="UniPathway" id="UPA00057">
    <property type="reaction ID" value="UER00098"/>
</dbReference>
<comment type="pathway">
    <text evidence="9 10">Isoprenoid biosynthesis; isopentenyl diphosphate biosynthesis via mevalonate pathway; isopentenyl diphosphate from (R)-mevalonate: step 1/3.</text>
</comment>
<keyword evidence="8 10" id="KW-0443">Lipid metabolism</keyword>
<dbReference type="NCBIfam" id="TIGR00549">
    <property type="entry name" value="mevalon_kin"/>
    <property type="match status" value="1"/>
</dbReference>
<keyword evidence="5 10" id="KW-0418">Kinase</keyword>
<keyword evidence="2 10" id="KW-0444">Lipid biosynthesis</keyword>
<keyword evidence="6 10" id="KW-0067">ATP-binding</keyword>
<evidence type="ECO:0000259" key="11">
    <source>
        <dbReference type="Pfam" id="PF00288"/>
    </source>
</evidence>
<feature type="domain" description="GHMP kinase C-terminal" evidence="12">
    <location>
        <begin position="330"/>
        <end position="385"/>
    </location>
</feature>
<dbReference type="InterPro" id="IPR014721">
    <property type="entry name" value="Ribsml_uS5_D2-typ_fold_subgr"/>
</dbReference>
<dbReference type="PANTHER" id="PTHR43290:SF2">
    <property type="entry name" value="MEVALONATE KINASE"/>
    <property type="match status" value="1"/>
</dbReference>
<dbReference type="PRINTS" id="PR00959">
    <property type="entry name" value="MEVGALKINASE"/>
</dbReference>
<feature type="domain" description="GHMP kinase N-terminal" evidence="11">
    <location>
        <begin position="136"/>
        <end position="173"/>
    </location>
</feature>
<dbReference type="Pfam" id="PF00288">
    <property type="entry name" value="GHMP_kinases_N"/>
    <property type="match status" value="1"/>
</dbReference>
<accession>A0A1B6C337</accession>
<dbReference type="GO" id="GO:0006695">
    <property type="term" value="P:cholesterol biosynthetic process"/>
    <property type="evidence" value="ECO:0007669"/>
    <property type="project" value="TreeGrafter"/>
</dbReference>
<keyword evidence="10" id="KW-0752">Steroid biosynthesis</keyword>
<evidence type="ECO:0000256" key="2">
    <source>
        <dbReference type="ARBA" id="ARBA00022516"/>
    </source>
</evidence>
<dbReference type="SUPFAM" id="SSF55060">
    <property type="entry name" value="GHMP Kinase, C-terminal domain"/>
    <property type="match status" value="1"/>
</dbReference>
<keyword evidence="1 10" id="KW-0963">Cytoplasm</keyword>
<evidence type="ECO:0000256" key="6">
    <source>
        <dbReference type="ARBA" id="ARBA00022840"/>
    </source>
</evidence>
<dbReference type="Pfam" id="PF08544">
    <property type="entry name" value="GHMP_kinases_C"/>
    <property type="match status" value="1"/>
</dbReference>
<dbReference type="EC" id="2.7.1.36" evidence="10"/>
<comment type="catalytic activity">
    <reaction evidence="10">
        <text>(R)-mevalonate + ATP = (R)-5-phosphomevalonate + ADP + H(+)</text>
        <dbReference type="Rhea" id="RHEA:17065"/>
        <dbReference type="ChEBI" id="CHEBI:15378"/>
        <dbReference type="ChEBI" id="CHEBI:30616"/>
        <dbReference type="ChEBI" id="CHEBI:36464"/>
        <dbReference type="ChEBI" id="CHEBI:58146"/>
        <dbReference type="ChEBI" id="CHEBI:456216"/>
        <dbReference type="EC" id="2.7.1.36"/>
    </reaction>
</comment>
<dbReference type="SUPFAM" id="SSF54211">
    <property type="entry name" value="Ribosomal protein S5 domain 2-like"/>
    <property type="match status" value="1"/>
</dbReference>
<dbReference type="Gene3D" id="3.30.230.10">
    <property type="match status" value="1"/>
</dbReference>
<dbReference type="GO" id="GO:0005524">
    <property type="term" value="F:ATP binding"/>
    <property type="evidence" value="ECO:0007669"/>
    <property type="project" value="UniProtKB-KW"/>
</dbReference>
<evidence type="ECO:0000256" key="3">
    <source>
        <dbReference type="ARBA" id="ARBA00022679"/>
    </source>
</evidence>
<keyword evidence="10" id="KW-1207">Sterol metabolism</keyword>
<dbReference type="InterPro" id="IPR006205">
    <property type="entry name" value="Mev_gal_kin"/>
</dbReference>
<evidence type="ECO:0000256" key="5">
    <source>
        <dbReference type="ARBA" id="ARBA00022777"/>
    </source>
</evidence>
<reference evidence="13" key="1">
    <citation type="submission" date="2015-12" db="EMBL/GenBank/DDBJ databases">
        <title>De novo transcriptome assembly of four potential Pierce s Disease insect vectors from Arizona vineyards.</title>
        <authorList>
            <person name="Tassone E.E."/>
        </authorList>
    </citation>
    <scope>NUCLEOTIDE SEQUENCE</scope>
</reference>
<dbReference type="GO" id="GO:0019287">
    <property type="term" value="P:isopentenyl diphosphate biosynthetic process, mevalonate pathway"/>
    <property type="evidence" value="ECO:0007669"/>
    <property type="project" value="UniProtKB-UniPathway"/>
</dbReference>